<evidence type="ECO:0000313" key="2">
    <source>
        <dbReference type="Proteomes" id="UP001139981"/>
    </source>
</evidence>
<proteinExistence type="predicted"/>
<protein>
    <submittedName>
        <fullName evidence="1">Uncharacterized protein</fullName>
    </submittedName>
</protein>
<evidence type="ECO:0000313" key="1">
    <source>
        <dbReference type="EMBL" id="KAJ2900316.1"/>
    </source>
</evidence>
<reference evidence="1" key="1">
    <citation type="submission" date="2022-07" db="EMBL/GenBank/DDBJ databases">
        <title>Phylogenomic reconstructions and comparative analyses of Kickxellomycotina fungi.</title>
        <authorList>
            <person name="Reynolds N.K."/>
            <person name="Stajich J.E."/>
            <person name="Barry K."/>
            <person name="Grigoriev I.V."/>
            <person name="Crous P."/>
            <person name="Smith M.E."/>
        </authorList>
    </citation>
    <scope>NUCLEOTIDE SEQUENCE</scope>
    <source>
        <strain evidence="1">CBS 190363</strain>
    </source>
</reference>
<gene>
    <name evidence="1" type="ORF">IWW38_000575</name>
</gene>
<organism evidence="1 2">
    <name type="scientific">Coemansia aciculifera</name>
    <dbReference type="NCBI Taxonomy" id="417176"/>
    <lineage>
        <taxon>Eukaryota</taxon>
        <taxon>Fungi</taxon>
        <taxon>Fungi incertae sedis</taxon>
        <taxon>Zoopagomycota</taxon>
        <taxon>Kickxellomycotina</taxon>
        <taxon>Kickxellomycetes</taxon>
        <taxon>Kickxellales</taxon>
        <taxon>Kickxellaceae</taxon>
        <taxon>Coemansia</taxon>
    </lineage>
</organism>
<name>A0ACC1M9W2_9FUNG</name>
<comment type="caution">
    <text evidence="1">The sequence shown here is derived from an EMBL/GenBank/DDBJ whole genome shotgun (WGS) entry which is preliminary data.</text>
</comment>
<dbReference type="Proteomes" id="UP001139981">
    <property type="component" value="Unassembled WGS sequence"/>
</dbReference>
<accession>A0ACC1M9W2</accession>
<sequence>MSQLQFKAGRLFRDGSTNWVRPDLRSGTCFLKSIGSGAVRLRWVADSAGEGDESNEFVFFAGDASASRVSQSPRHHVIVIKSKSTSTRLFFWPQEPLERIEDLINRQLEGAADYDDDEVYQQGLALGDVLSAENVAAVLLDADVRRGLGETLPKEIPSESPRDLDRVVRSPQFRQALAALSLALDEGQLAGVVAQLGLEPRAGSSVAAFLEAVAEQMEMEMEE</sequence>
<dbReference type="EMBL" id="JANBVB010000007">
    <property type="protein sequence ID" value="KAJ2900316.1"/>
    <property type="molecule type" value="Genomic_DNA"/>
</dbReference>
<keyword evidence="2" id="KW-1185">Reference proteome</keyword>